<evidence type="ECO:0000313" key="4">
    <source>
        <dbReference type="Proteomes" id="UP000631114"/>
    </source>
</evidence>
<feature type="transmembrane region" description="Helical" evidence="2">
    <location>
        <begin position="6"/>
        <end position="26"/>
    </location>
</feature>
<dbReference type="Proteomes" id="UP000631114">
    <property type="component" value="Unassembled WGS sequence"/>
</dbReference>
<evidence type="ECO:0000313" key="3">
    <source>
        <dbReference type="EMBL" id="KAF9622522.1"/>
    </source>
</evidence>
<keyword evidence="2" id="KW-0472">Membrane</keyword>
<feature type="region of interest" description="Disordered" evidence="1">
    <location>
        <begin position="74"/>
        <end position="114"/>
    </location>
</feature>
<reference evidence="3 4" key="1">
    <citation type="submission" date="2020-10" db="EMBL/GenBank/DDBJ databases">
        <title>The Coptis chinensis genome and diversification of protoberbering-type alkaloids.</title>
        <authorList>
            <person name="Wang B."/>
            <person name="Shu S."/>
            <person name="Song C."/>
            <person name="Liu Y."/>
        </authorList>
    </citation>
    <scope>NUCLEOTIDE SEQUENCE [LARGE SCALE GENOMIC DNA]</scope>
    <source>
        <strain evidence="3">HL-2020</strain>
        <tissue evidence="3">Leaf</tissue>
    </source>
</reference>
<dbReference type="AlphaFoldDB" id="A0A835MAJ8"/>
<comment type="caution">
    <text evidence="3">The sequence shown here is derived from an EMBL/GenBank/DDBJ whole genome shotgun (WGS) entry which is preliminary data.</text>
</comment>
<accession>A0A835MAJ8</accession>
<evidence type="ECO:0000256" key="1">
    <source>
        <dbReference type="SAM" id="MobiDB-lite"/>
    </source>
</evidence>
<protein>
    <submittedName>
        <fullName evidence="3">Uncharacterized protein</fullName>
    </submittedName>
</protein>
<feature type="compositionally biased region" description="Polar residues" evidence="1">
    <location>
        <begin position="33"/>
        <end position="42"/>
    </location>
</feature>
<feature type="region of interest" description="Disordered" evidence="1">
    <location>
        <begin position="33"/>
        <end position="52"/>
    </location>
</feature>
<evidence type="ECO:0000256" key="2">
    <source>
        <dbReference type="SAM" id="Phobius"/>
    </source>
</evidence>
<keyword evidence="4" id="KW-1185">Reference proteome</keyword>
<keyword evidence="2" id="KW-1133">Transmembrane helix</keyword>
<proteinExistence type="predicted"/>
<organism evidence="3 4">
    <name type="scientific">Coptis chinensis</name>
    <dbReference type="NCBI Taxonomy" id="261450"/>
    <lineage>
        <taxon>Eukaryota</taxon>
        <taxon>Viridiplantae</taxon>
        <taxon>Streptophyta</taxon>
        <taxon>Embryophyta</taxon>
        <taxon>Tracheophyta</taxon>
        <taxon>Spermatophyta</taxon>
        <taxon>Magnoliopsida</taxon>
        <taxon>Ranunculales</taxon>
        <taxon>Ranunculaceae</taxon>
        <taxon>Coptidoideae</taxon>
        <taxon>Coptis</taxon>
    </lineage>
</organism>
<sequence>MFGTACVKYSAFLPAVLGFLLSVYLLKSIGSDMSGQESTESTGGLKGGSEPVDTKQAVVTITKILLETREEVAGQQSHRRIIADSSATSNARDPTRSQSHSDSSRGMELCELID</sequence>
<dbReference type="EMBL" id="JADFTS010000002">
    <property type="protein sequence ID" value="KAF9622522.1"/>
    <property type="molecule type" value="Genomic_DNA"/>
</dbReference>
<gene>
    <name evidence="3" type="ORF">IFM89_031926</name>
</gene>
<name>A0A835MAJ8_9MAGN</name>
<keyword evidence="2" id="KW-0812">Transmembrane</keyword>
<feature type="compositionally biased region" description="Polar residues" evidence="1">
    <location>
        <begin position="85"/>
        <end position="101"/>
    </location>
</feature>